<protein>
    <submittedName>
        <fullName evidence="1">Uncharacterized protein</fullName>
    </submittedName>
</protein>
<keyword evidence="2" id="KW-1185">Reference proteome</keyword>
<dbReference type="AlphaFoldDB" id="A0AAJ0AUJ7"/>
<evidence type="ECO:0000313" key="1">
    <source>
        <dbReference type="EMBL" id="KAK1690633.1"/>
    </source>
</evidence>
<accession>A0AAJ0AUJ7</accession>
<organism evidence="1 2">
    <name type="scientific">Colletotrichum godetiae</name>
    <dbReference type="NCBI Taxonomy" id="1209918"/>
    <lineage>
        <taxon>Eukaryota</taxon>
        <taxon>Fungi</taxon>
        <taxon>Dikarya</taxon>
        <taxon>Ascomycota</taxon>
        <taxon>Pezizomycotina</taxon>
        <taxon>Sordariomycetes</taxon>
        <taxon>Hypocreomycetidae</taxon>
        <taxon>Glomerellales</taxon>
        <taxon>Glomerellaceae</taxon>
        <taxon>Colletotrichum</taxon>
        <taxon>Colletotrichum acutatum species complex</taxon>
    </lineage>
</organism>
<dbReference type="GeneID" id="85451154"/>
<comment type="caution">
    <text evidence="1">The sequence shown here is derived from an EMBL/GenBank/DDBJ whole genome shotgun (WGS) entry which is preliminary data.</text>
</comment>
<gene>
    <name evidence="1" type="ORF">BDP55DRAFT_301616</name>
</gene>
<evidence type="ECO:0000313" key="2">
    <source>
        <dbReference type="Proteomes" id="UP001224890"/>
    </source>
</evidence>
<dbReference type="RefSeq" id="XP_060434328.1">
    <property type="nucleotide sequence ID" value="XM_060566628.1"/>
</dbReference>
<dbReference type="EMBL" id="JAHMHR010000005">
    <property type="protein sequence ID" value="KAK1690633.1"/>
    <property type="molecule type" value="Genomic_DNA"/>
</dbReference>
<sequence>MFPSVPRIKTRGILVDPYPLSQSSCRSLLFGVTAPFLVAFSRGEYGHLPRDRCLYEARNTGEGLQRPWENFASTGPEIAPARHSQPSGVQFCRIPTRCRVVSGLVRRDCFEQYKMASGCLTHGVLYVYLTNVSQWRVLPWRHPLHMWCSTTMSKNSITFRPEGVWRLAVVGRWEEVEGSKQPRRYILRIRIRKFCNFGEPLGFLGVGREDCWKRVM</sequence>
<name>A0AAJ0AUJ7_9PEZI</name>
<reference evidence="1" key="1">
    <citation type="submission" date="2021-06" db="EMBL/GenBank/DDBJ databases">
        <title>Comparative genomics, transcriptomics and evolutionary studies reveal genomic signatures of adaptation to plant cell wall in hemibiotrophic fungi.</title>
        <authorList>
            <consortium name="DOE Joint Genome Institute"/>
            <person name="Baroncelli R."/>
            <person name="Diaz J.F."/>
            <person name="Benocci T."/>
            <person name="Peng M."/>
            <person name="Battaglia E."/>
            <person name="Haridas S."/>
            <person name="Andreopoulos W."/>
            <person name="Labutti K."/>
            <person name="Pangilinan J."/>
            <person name="Floch G.L."/>
            <person name="Makela M.R."/>
            <person name="Henrissat B."/>
            <person name="Grigoriev I.V."/>
            <person name="Crouch J.A."/>
            <person name="De Vries R.P."/>
            <person name="Sukno S.A."/>
            <person name="Thon M.R."/>
        </authorList>
    </citation>
    <scope>NUCLEOTIDE SEQUENCE</scope>
    <source>
        <strain evidence="1">CBS 193.32</strain>
    </source>
</reference>
<dbReference type="Proteomes" id="UP001224890">
    <property type="component" value="Unassembled WGS sequence"/>
</dbReference>
<proteinExistence type="predicted"/>